<keyword evidence="2" id="KW-1185">Reference proteome</keyword>
<dbReference type="EMBL" id="CAJVQB010006789">
    <property type="protein sequence ID" value="CAG8691590.1"/>
    <property type="molecule type" value="Genomic_DNA"/>
</dbReference>
<gene>
    <name evidence="1" type="ORF">GMARGA_LOCUS11550</name>
</gene>
<dbReference type="Proteomes" id="UP000789901">
    <property type="component" value="Unassembled WGS sequence"/>
</dbReference>
<proteinExistence type="predicted"/>
<accession>A0ABN7UWJ7</accession>
<sequence length="105" mass="12370">MEGFADTACVNKTKPFITYHQIVRNRHSMPTKLDYIFLNDDHIQMCKKSETKFRNSDHLLVWCSLYQNQKTPKPTLWKLNSHMLNNPFISKEIVADLRDKKATSN</sequence>
<protein>
    <submittedName>
        <fullName evidence="1">7977_t:CDS:1</fullName>
    </submittedName>
</protein>
<name>A0ABN7UWJ7_GIGMA</name>
<evidence type="ECO:0000313" key="2">
    <source>
        <dbReference type="Proteomes" id="UP000789901"/>
    </source>
</evidence>
<reference evidence="1 2" key="1">
    <citation type="submission" date="2021-06" db="EMBL/GenBank/DDBJ databases">
        <authorList>
            <person name="Kallberg Y."/>
            <person name="Tangrot J."/>
            <person name="Rosling A."/>
        </authorList>
    </citation>
    <scope>NUCLEOTIDE SEQUENCE [LARGE SCALE GENOMIC DNA]</scope>
    <source>
        <strain evidence="1 2">120-4 pot B 10/14</strain>
    </source>
</reference>
<evidence type="ECO:0000313" key="1">
    <source>
        <dbReference type="EMBL" id="CAG8691590.1"/>
    </source>
</evidence>
<comment type="caution">
    <text evidence="1">The sequence shown here is derived from an EMBL/GenBank/DDBJ whole genome shotgun (WGS) entry which is preliminary data.</text>
</comment>
<organism evidence="1 2">
    <name type="scientific">Gigaspora margarita</name>
    <dbReference type="NCBI Taxonomy" id="4874"/>
    <lineage>
        <taxon>Eukaryota</taxon>
        <taxon>Fungi</taxon>
        <taxon>Fungi incertae sedis</taxon>
        <taxon>Mucoromycota</taxon>
        <taxon>Glomeromycotina</taxon>
        <taxon>Glomeromycetes</taxon>
        <taxon>Diversisporales</taxon>
        <taxon>Gigasporaceae</taxon>
        <taxon>Gigaspora</taxon>
    </lineage>
</organism>